<dbReference type="InterPro" id="IPR000182">
    <property type="entry name" value="GNAT_dom"/>
</dbReference>
<dbReference type="Proteomes" id="UP000316706">
    <property type="component" value="Unassembled WGS sequence"/>
</dbReference>
<evidence type="ECO:0000256" key="1">
    <source>
        <dbReference type="SAM" id="MobiDB-lite"/>
    </source>
</evidence>
<dbReference type="InterPro" id="IPR016181">
    <property type="entry name" value="Acyl_CoA_acyltransferase"/>
</dbReference>
<dbReference type="Gene3D" id="3.40.630.30">
    <property type="match status" value="1"/>
</dbReference>
<protein>
    <submittedName>
        <fullName evidence="3">Acetyltransferase (GNAT) family protein</fullName>
    </submittedName>
</protein>
<dbReference type="SUPFAM" id="SSF55729">
    <property type="entry name" value="Acyl-CoA N-acyltransferases (Nat)"/>
    <property type="match status" value="1"/>
</dbReference>
<name>A0A543ID83_9ACTN</name>
<evidence type="ECO:0000313" key="3">
    <source>
        <dbReference type="EMBL" id="TQM68511.1"/>
    </source>
</evidence>
<feature type="region of interest" description="Disordered" evidence="1">
    <location>
        <begin position="193"/>
        <end position="257"/>
    </location>
</feature>
<dbReference type="GO" id="GO:0016747">
    <property type="term" value="F:acyltransferase activity, transferring groups other than amino-acyl groups"/>
    <property type="evidence" value="ECO:0007669"/>
    <property type="project" value="InterPro"/>
</dbReference>
<feature type="domain" description="N-acetyltransferase" evidence="2">
    <location>
        <begin position="52"/>
        <end position="205"/>
    </location>
</feature>
<dbReference type="Pfam" id="PF00583">
    <property type="entry name" value="Acetyltransf_1"/>
    <property type="match status" value="1"/>
</dbReference>
<organism evidence="3 4">
    <name type="scientific">Actinomadura hallensis</name>
    <dbReference type="NCBI Taxonomy" id="337895"/>
    <lineage>
        <taxon>Bacteria</taxon>
        <taxon>Bacillati</taxon>
        <taxon>Actinomycetota</taxon>
        <taxon>Actinomycetes</taxon>
        <taxon>Streptosporangiales</taxon>
        <taxon>Thermomonosporaceae</taxon>
        <taxon>Actinomadura</taxon>
    </lineage>
</organism>
<dbReference type="CDD" id="cd04301">
    <property type="entry name" value="NAT_SF"/>
    <property type="match status" value="1"/>
</dbReference>
<sequence length="257" mass="27950">MTAVSDAGPPARRGDEIVVPGVTEWTMEMLDRADLRPAPLPGVEMTFTLAGLPSPEVNRALYAAVGARVCWTDRFGWTYADWRAWVDRPELSTWIAMAEGTVAGFFEIEAQPGGDTEIHLVGLTPAFVGRGYGGYLVEQCTRRAWQRGELWALGSGPATRVWLRTSSLDHPNAMANYRRRGFKVAAETVFDKPVPDPRVAPWPLPSDPRTTSGYVVADDTPADDTPAGDTPAGDTPADDAPAGETASRRHEEEELIT</sequence>
<feature type="compositionally biased region" description="Pro residues" evidence="1">
    <location>
        <begin position="196"/>
        <end position="206"/>
    </location>
</feature>
<dbReference type="PROSITE" id="PS51186">
    <property type="entry name" value="GNAT"/>
    <property type="match status" value="1"/>
</dbReference>
<accession>A0A543ID83</accession>
<keyword evidence="4" id="KW-1185">Reference proteome</keyword>
<evidence type="ECO:0000313" key="4">
    <source>
        <dbReference type="Proteomes" id="UP000316706"/>
    </source>
</evidence>
<reference evidence="3 4" key="1">
    <citation type="submission" date="2019-06" db="EMBL/GenBank/DDBJ databases">
        <title>Sequencing the genomes of 1000 actinobacteria strains.</title>
        <authorList>
            <person name="Klenk H.-P."/>
        </authorList>
    </citation>
    <scope>NUCLEOTIDE SEQUENCE [LARGE SCALE GENOMIC DNA]</scope>
    <source>
        <strain evidence="3 4">DSM 45043</strain>
    </source>
</reference>
<dbReference type="AlphaFoldDB" id="A0A543ID83"/>
<keyword evidence="3" id="KW-0808">Transferase</keyword>
<feature type="compositionally biased region" description="Low complexity" evidence="1">
    <location>
        <begin position="217"/>
        <end position="245"/>
    </location>
</feature>
<gene>
    <name evidence="3" type="ORF">FHX41_2157</name>
</gene>
<dbReference type="EMBL" id="VFPO01000001">
    <property type="protein sequence ID" value="TQM68511.1"/>
    <property type="molecule type" value="Genomic_DNA"/>
</dbReference>
<feature type="compositionally biased region" description="Basic and acidic residues" evidence="1">
    <location>
        <begin position="246"/>
        <end position="257"/>
    </location>
</feature>
<comment type="caution">
    <text evidence="3">The sequence shown here is derived from an EMBL/GenBank/DDBJ whole genome shotgun (WGS) entry which is preliminary data.</text>
</comment>
<proteinExistence type="predicted"/>
<evidence type="ECO:0000259" key="2">
    <source>
        <dbReference type="PROSITE" id="PS51186"/>
    </source>
</evidence>